<gene>
    <name evidence="3" type="ORF">UT76_C0041G0003</name>
</gene>
<comment type="caution">
    <text evidence="3">The sequence shown here is derived from an EMBL/GenBank/DDBJ whole genome shotgun (WGS) entry which is preliminary data.</text>
</comment>
<feature type="active site" description="Proton acceptor" evidence="2">
    <location>
        <position position="70"/>
    </location>
</feature>
<sequence length="424" mass="49400">MAGEILLPEGTNVPNHIAIILDGNRRWARARGLHPWQGHKAGYKAVKELAHVSKQFGIHTFTIWAFSTENWDRPKEEINELFKLLKKGLRDFEKECHKNRTRLIHLGRKDRFPKELSDEIVRVESATREYDEHIINLALDYGGRDEILRAVRKIVEDGVTPNKIDEKLFDGYLDTHDQPYPYPDLFIRTSGEQRTSGLLPWQMTYAEYFFATEHLPDFTPEKLKDAILDFSRRRRRFGGNDTVEHFKFDPKITANLELSWWRLSKIPDGVRFKDYAMKHLCEQYGISKELAKEAVKYFVEAIIEEKDDKWDLAKDKMREFYGLIKDEIKLAFEPKIVASMEVDFNRKMRNKDSMAIASDAEALATEHLAEVYRISLLQAAKAAHLRVLAGVEKNLALAGMGEEHWKKAEDYLHMYYSAIKERVA</sequence>
<feature type="binding site" evidence="2">
    <location>
        <position position="73"/>
    </location>
    <ligand>
        <name>substrate</name>
    </ligand>
</feature>
<evidence type="ECO:0000256" key="2">
    <source>
        <dbReference type="HAMAP-Rule" id="MF_01139"/>
    </source>
</evidence>
<dbReference type="PANTHER" id="PTHR10291:SF0">
    <property type="entry name" value="DEHYDRODOLICHYL DIPHOSPHATE SYNTHASE 2"/>
    <property type="match status" value="1"/>
</dbReference>
<feature type="binding site" evidence="2">
    <location>
        <position position="39"/>
    </location>
    <ligand>
        <name>substrate</name>
    </ligand>
</feature>
<dbReference type="Proteomes" id="UP000034215">
    <property type="component" value="Unassembled WGS sequence"/>
</dbReference>
<keyword evidence="2" id="KW-0460">Magnesium</keyword>
<dbReference type="NCBIfam" id="TIGR00055">
    <property type="entry name" value="uppS"/>
    <property type="match status" value="1"/>
</dbReference>
<dbReference type="Pfam" id="PF01255">
    <property type="entry name" value="Prenyltransf"/>
    <property type="match status" value="1"/>
</dbReference>
<dbReference type="Gene3D" id="3.40.1180.10">
    <property type="entry name" value="Decaprenyl diphosphate synthase-like"/>
    <property type="match status" value="1"/>
</dbReference>
<feature type="active site" evidence="2">
    <location>
        <position position="22"/>
    </location>
</feature>
<dbReference type="HAMAP" id="MF_01139">
    <property type="entry name" value="ISPT"/>
    <property type="match status" value="1"/>
</dbReference>
<feature type="binding site" evidence="2">
    <location>
        <position position="27"/>
    </location>
    <ligand>
        <name>substrate</name>
    </ligand>
</feature>
<dbReference type="GO" id="GO:0045547">
    <property type="term" value="F:ditrans,polycis-polyprenyl diphosphate synthase [(2E,6E)-farnesyl diphosphate specific] activity"/>
    <property type="evidence" value="ECO:0007669"/>
    <property type="project" value="TreeGrafter"/>
</dbReference>
<evidence type="ECO:0000313" key="4">
    <source>
        <dbReference type="Proteomes" id="UP000034215"/>
    </source>
</evidence>
<dbReference type="PANTHER" id="PTHR10291">
    <property type="entry name" value="DEHYDRODOLICHYL DIPHOSPHATE SYNTHASE FAMILY MEMBER"/>
    <property type="match status" value="1"/>
</dbReference>
<dbReference type="CDD" id="cd00475">
    <property type="entry name" value="Cis_IPPS"/>
    <property type="match status" value="1"/>
</dbReference>
<dbReference type="EMBL" id="LBYA01000041">
    <property type="protein sequence ID" value="KKR40609.1"/>
    <property type="molecule type" value="Genomic_DNA"/>
</dbReference>
<feature type="binding site" evidence="2">
    <location>
        <begin position="194"/>
        <end position="196"/>
    </location>
    <ligand>
        <name>substrate</name>
    </ligand>
</feature>
<comment type="function">
    <text evidence="2">Catalyzes the condensation of isopentenyl diphosphate (IPP) with allylic pyrophosphates generating different type of terpenoids.</text>
</comment>
<name>A0A0G0QJT8_9BACT</name>
<feature type="binding site" evidence="2">
    <location>
        <position position="207"/>
    </location>
    <ligand>
        <name>Mg(2+)</name>
        <dbReference type="ChEBI" id="CHEBI:18420"/>
    </ligand>
</feature>
<evidence type="ECO:0000256" key="1">
    <source>
        <dbReference type="ARBA" id="ARBA00022679"/>
    </source>
</evidence>
<proteinExistence type="inferred from homology"/>
<comment type="cofactor">
    <cofactor evidence="2">
        <name>Mg(2+)</name>
        <dbReference type="ChEBI" id="CHEBI:18420"/>
    </cofactor>
    <text evidence="2">Binds 2 magnesium ions per subunit.</text>
</comment>
<dbReference type="PATRIC" id="fig|1618576.3.peg.624"/>
<comment type="similarity">
    <text evidence="2">Belongs to the UPP synthase family.</text>
</comment>
<dbReference type="GO" id="GO:0000287">
    <property type="term" value="F:magnesium ion binding"/>
    <property type="evidence" value="ECO:0007669"/>
    <property type="project" value="UniProtKB-UniRule"/>
</dbReference>
<dbReference type="SUPFAM" id="SSF64005">
    <property type="entry name" value="Undecaprenyl diphosphate synthase"/>
    <property type="match status" value="1"/>
</dbReference>
<feature type="binding site" evidence="2">
    <location>
        <position position="188"/>
    </location>
    <ligand>
        <name>substrate</name>
    </ligand>
</feature>
<feature type="binding site" evidence="2">
    <location>
        <position position="22"/>
    </location>
    <ligand>
        <name>Mg(2+)</name>
        <dbReference type="ChEBI" id="CHEBI:18420"/>
    </ligand>
</feature>
<dbReference type="InterPro" id="IPR036424">
    <property type="entry name" value="UPP_synth-like_sf"/>
</dbReference>
<feature type="binding site" evidence="2">
    <location>
        <position position="71"/>
    </location>
    <ligand>
        <name>substrate</name>
    </ligand>
</feature>
<dbReference type="GO" id="GO:0016094">
    <property type="term" value="P:polyprenol biosynthetic process"/>
    <property type="evidence" value="ECO:0007669"/>
    <property type="project" value="TreeGrafter"/>
</dbReference>
<reference evidence="3 4" key="1">
    <citation type="journal article" date="2015" name="Nature">
        <title>rRNA introns, odd ribosomes, and small enigmatic genomes across a large radiation of phyla.</title>
        <authorList>
            <person name="Brown C.T."/>
            <person name="Hug L.A."/>
            <person name="Thomas B.C."/>
            <person name="Sharon I."/>
            <person name="Castelle C.J."/>
            <person name="Singh A."/>
            <person name="Wilkins M.J."/>
            <person name="Williams K.H."/>
            <person name="Banfield J.F."/>
        </authorList>
    </citation>
    <scope>NUCLEOTIDE SEQUENCE [LARGE SCALE GENOMIC DNA]</scope>
</reference>
<feature type="binding site" evidence="2">
    <location>
        <begin position="67"/>
        <end position="69"/>
    </location>
    <ligand>
        <name>substrate</name>
    </ligand>
</feature>
<evidence type="ECO:0000313" key="3">
    <source>
        <dbReference type="EMBL" id="KKR40609.1"/>
    </source>
</evidence>
<accession>A0A0G0QJT8</accession>
<comment type="subunit">
    <text evidence="2">Homodimer.</text>
</comment>
<comment type="caution">
    <text evidence="2">Lacks conserved residue(s) required for the propagation of feature annotation.</text>
</comment>
<protein>
    <recommendedName>
        <fullName evidence="2">Isoprenyl transferase</fullName>
        <ecNumber evidence="2">2.5.1.-</ecNumber>
    </recommendedName>
</protein>
<keyword evidence="1 2" id="KW-0808">Transferase</keyword>
<feature type="binding site" evidence="2">
    <location>
        <begin position="23"/>
        <end position="26"/>
    </location>
    <ligand>
        <name>substrate</name>
    </ligand>
</feature>
<keyword evidence="2" id="KW-0479">Metal-binding</keyword>
<dbReference type="AlphaFoldDB" id="A0A0G0QJT8"/>
<organism evidence="3 4">
    <name type="scientific">Candidatus Woesebacteria bacterium GW2011_GWB1_40_12</name>
    <dbReference type="NCBI Taxonomy" id="1618576"/>
    <lineage>
        <taxon>Bacteria</taxon>
        <taxon>Candidatus Woeseibacteriota</taxon>
    </lineage>
</organism>
<dbReference type="InterPro" id="IPR001441">
    <property type="entry name" value="UPP_synth-like"/>
</dbReference>
<dbReference type="EC" id="2.5.1.-" evidence="2"/>